<dbReference type="SUPFAM" id="SSF53850">
    <property type="entry name" value="Periplasmic binding protein-like II"/>
    <property type="match status" value="1"/>
</dbReference>
<protein>
    <submittedName>
        <fullName evidence="2">Tripartite tricarboxylate transporter receptor protein</fullName>
    </submittedName>
</protein>
<dbReference type="Gene3D" id="3.40.190.10">
    <property type="entry name" value="Periplasmic binding protein-like II"/>
    <property type="match status" value="1"/>
</dbReference>
<accession>A0A4Q1UDF1</accession>
<dbReference type="Gene3D" id="3.40.190.150">
    <property type="entry name" value="Bordetella uptake gene, domain 1"/>
    <property type="match status" value="1"/>
</dbReference>
<dbReference type="RefSeq" id="WP_129417423.1">
    <property type="nucleotide sequence ID" value="NZ_MZMU01000002.1"/>
</dbReference>
<comment type="similarity">
    <text evidence="1">Belongs to the UPF0065 (bug) family.</text>
</comment>
<dbReference type="EMBL" id="MZMU01000002">
    <property type="protein sequence ID" value="RXT30056.1"/>
    <property type="molecule type" value="Genomic_DNA"/>
</dbReference>
<dbReference type="InterPro" id="IPR005064">
    <property type="entry name" value="BUG"/>
</dbReference>
<sequence>MNMSIGQQVSTPSRRIVTLMKSIIPALVLVLAMAVEAPAQENDYPSREISLVIPFGPGGIADITARIVADSLGKKLGKQIVILNQPGAGGSVAARVALNGEPDGYTLALLSNGTAVSVPLFKNLQFDPVADFVPVSSLAYFDFVFVTKADGKFKSLKDILEAARANPGALNVGTINVGSSQNLAAELFKSTAGVDLTIVPYKGTPDLQVALLGGELDLIIDSQTALKAALQQNQAVAIASSGSARSILLPDVPTAQEEGVKGFDVTSWNGIFAPAGTPQAVVNKLNTALVEVLGDPDVKKRFADLGVEARSSTPQEIGDRLKADIDKWSKVIKDAGIARQ</sequence>
<name>A0A4Q1UDF1_RHILE</name>
<dbReference type="CDD" id="cd13578">
    <property type="entry name" value="PBP2_Bug27"/>
    <property type="match status" value="1"/>
</dbReference>
<comment type="caution">
    <text evidence="2">The sequence shown here is derived from an EMBL/GenBank/DDBJ whole genome shotgun (WGS) entry which is preliminary data.</text>
</comment>
<evidence type="ECO:0000256" key="1">
    <source>
        <dbReference type="ARBA" id="ARBA00006987"/>
    </source>
</evidence>
<dbReference type="Proteomes" id="UP000290767">
    <property type="component" value="Unassembled WGS sequence"/>
</dbReference>
<dbReference type="PIRSF" id="PIRSF017082">
    <property type="entry name" value="YflP"/>
    <property type="match status" value="1"/>
</dbReference>
<dbReference type="InterPro" id="IPR042100">
    <property type="entry name" value="Bug_dom1"/>
</dbReference>
<proteinExistence type="inferred from homology"/>
<evidence type="ECO:0000313" key="3">
    <source>
        <dbReference type="Proteomes" id="UP000290767"/>
    </source>
</evidence>
<reference evidence="2 3" key="1">
    <citation type="submission" date="2017-03" db="EMBL/GenBank/DDBJ databases">
        <authorList>
            <person name="Safronova V.I."/>
            <person name="Sazanova A.L."/>
            <person name="Chirak E.R."/>
        </authorList>
    </citation>
    <scope>NUCLEOTIDE SEQUENCE [LARGE SCALE GENOMIC DNA]</scope>
    <source>
        <strain evidence="2 3">Tri-43</strain>
    </source>
</reference>
<organism evidence="2 3">
    <name type="scientific">Rhizobium leguminosarum</name>
    <dbReference type="NCBI Taxonomy" id="384"/>
    <lineage>
        <taxon>Bacteria</taxon>
        <taxon>Pseudomonadati</taxon>
        <taxon>Pseudomonadota</taxon>
        <taxon>Alphaproteobacteria</taxon>
        <taxon>Hyphomicrobiales</taxon>
        <taxon>Rhizobiaceae</taxon>
        <taxon>Rhizobium/Agrobacterium group</taxon>
        <taxon>Rhizobium</taxon>
    </lineage>
</organism>
<dbReference type="PANTHER" id="PTHR42928">
    <property type="entry name" value="TRICARBOXYLATE-BINDING PROTEIN"/>
    <property type="match status" value="1"/>
</dbReference>
<keyword evidence="2" id="KW-0675">Receptor</keyword>
<dbReference type="AlphaFoldDB" id="A0A4Q1UDF1"/>
<evidence type="ECO:0000313" key="2">
    <source>
        <dbReference type="EMBL" id="RXT30056.1"/>
    </source>
</evidence>
<gene>
    <name evidence="2" type="ORF">B5P46_03120</name>
</gene>
<dbReference type="PANTHER" id="PTHR42928:SF5">
    <property type="entry name" value="BLR1237 PROTEIN"/>
    <property type="match status" value="1"/>
</dbReference>
<dbReference type="Pfam" id="PF03401">
    <property type="entry name" value="TctC"/>
    <property type="match status" value="1"/>
</dbReference>